<dbReference type="Proteomes" id="UP001195483">
    <property type="component" value="Unassembled WGS sequence"/>
</dbReference>
<feature type="chain" id="PRO_5042295325" evidence="1">
    <location>
        <begin position="26"/>
        <end position="70"/>
    </location>
</feature>
<sequence length="70" mass="8361">MISKVNRLTPLLLLVVLVYLHRVESYCFASAPTTDLLRDTKISKLEGFYRFNQFRRYMKFSKQNSKQNEI</sequence>
<evidence type="ECO:0000256" key="1">
    <source>
        <dbReference type="SAM" id="SignalP"/>
    </source>
</evidence>
<gene>
    <name evidence="2" type="ORF">CHS0354_004851</name>
</gene>
<feature type="signal peptide" evidence="1">
    <location>
        <begin position="1"/>
        <end position="25"/>
    </location>
</feature>
<accession>A0AAE0S907</accession>
<evidence type="ECO:0000313" key="2">
    <source>
        <dbReference type="EMBL" id="KAK3587561.1"/>
    </source>
</evidence>
<organism evidence="2 3">
    <name type="scientific">Potamilus streckersoni</name>
    <dbReference type="NCBI Taxonomy" id="2493646"/>
    <lineage>
        <taxon>Eukaryota</taxon>
        <taxon>Metazoa</taxon>
        <taxon>Spiralia</taxon>
        <taxon>Lophotrochozoa</taxon>
        <taxon>Mollusca</taxon>
        <taxon>Bivalvia</taxon>
        <taxon>Autobranchia</taxon>
        <taxon>Heteroconchia</taxon>
        <taxon>Palaeoheterodonta</taxon>
        <taxon>Unionida</taxon>
        <taxon>Unionoidea</taxon>
        <taxon>Unionidae</taxon>
        <taxon>Ambleminae</taxon>
        <taxon>Lampsilini</taxon>
        <taxon>Potamilus</taxon>
    </lineage>
</organism>
<keyword evidence="1" id="KW-0732">Signal</keyword>
<keyword evidence="3" id="KW-1185">Reference proteome</keyword>
<evidence type="ECO:0000313" key="3">
    <source>
        <dbReference type="Proteomes" id="UP001195483"/>
    </source>
</evidence>
<comment type="caution">
    <text evidence="2">The sequence shown here is derived from an EMBL/GenBank/DDBJ whole genome shotgun (WGS) entry which is preliminary data.</text>
</comment>
<dbReference type="EMBL" id="JAEAOA010000355">
    <property type="protein sequence ID" value="KAK3587561.1"/>
    <property type="molecule type" value="Genomic_DNA"/>
</dbReference>
<dbReference type="AlphaFoldDB" id="A0AAE0S907"/>
<reference evidence="2" key="2">
    <citation type="journal article" date="2021" name="Genome Biol. Evol.">
        <title>Developing a high-quality reference genome for a parasitic bivalve with doubly uniparental inheritance (Bivalvia: Unionida).</title>
        <authorList>
            <person name="Smith C.H."/>
        </authorList>
    </citation>
    <scope>NUCLEOTIDE SEQUENCE</scope>
    <source>
        <strain evidence="2">CHS0354</strain>
        <tissue evidence="2">Mantle</tissue>
    </source>
</reference>
<proteinExistence type="predicted"/>
<reference evidence="2" key="1">
    <citation type="journal article" date="2021" name="Genome Biol. Evol.">
        <title>A High-Quality Reference Genome for a Parasitic Bivalve with Doubly Uniparental Inheritance (Bivalvia: Unionida).</title>
        <authorList>
            <person name="Smith C.H."/>
        </authorList>
    </citation>
    <scope>NUCLEOTIDE SEQUENCE</scope>
    <source>
        <strain evidence="2">CHS0354</strain>
    </source>
</reference>
<name>A0AAE0S907_9BIVA</name>
<protein>
    <submittedName>
        <fullName evidence="2">Uncharacterized protein</fullName>
    </submittedName>
</protein>
<reference evidence="2" key="3">
    <citation type="submission" date="2023-05" db="EMBL/GenBank/DDBJ databases">
        <authorList>
            <person name="Smith C.H."/>
        </authorList>
    </citation>
    <scope>NUCLEOTIDE SEQUENCE</scope>
    <source>
        <strain evidence="2">CHS0354</strain>
        <tissue evidence="2">Mantle</tissue>
    </source>
</reference>